<name>A0AA35RSD1_GEOBA</name>
<reference evidence="2" key="1">
    <citation type="submission" date="2023-03" db="EMBL/GenBank/DDBJ databases">
        <authorList>
            <person name="Steffen K."/>
            <person name="Cardenas P."/>
        </authorList>
    </citation>
    <scope>NUCLEOTIDE SEQUENCE</scope>
</reference>
<organism evidence="2 3">
    <name type="scientific">Geodia barretti</name>
    <name type="common">Barrett's horny sponge</name>
    <dbReference type="NCBI Taxonomy" id="519541"/>
    <lineage>
        <taxon>Eukaryota</taxon>
        <taxon>Metazoa</taxon>
        <taxon>Porifera</taxon>
        <taxon>Demospongiae</taxon>
        <taxon>Heteroscleromorpha</taxon>
        <taxon>Tetractinellida</taxon>
        <taxon>Astrophorina</taxon>
        <taxon>Geodiidae</taxon>
        <taxon>Geodia</taxon>
    </lineage>
</organism>
<proteinExistence type="predicted"/>
<comment type="caution">
    <text evidence="2">The sequence shown here is derived from an EMBL/GenBank/DDBJ whole genome shotgun (WGS) entry which is preliminary data.</text>
</comment>
<dbReference type="Proteomes" id="UP001174909">
    <property type="component" value="Unassembled WGS sequence"/>
</dbReference>
<evidence type="ECO:0000313" key="2">
    <source>
        <dbReference type="EMBL" id="CAI8015691.1"/>
    </source>
</evidence>
<evidence type="ECO:0000259" key="1">
    <source>
        <dbReference type="Pfam" id="PF02627"/>
    </source>
</evidence>
<accession>A0AA35RSD1</accession>
<evidence type="ECO:0000313" key="3">
    <source>
        <dbReference type="Proteomes" id="UP001174909"/>
    </source>
</evidence>
<dbReference type="PANTHER" id="PTHR33930">
    <property type="entry name" value="ALKYL HYDROPEROXIDE REDUCTASE AHPD"/>
    <property type="match status" value="1"/>
</dbReference>
<dbReference type="Gene3D" id="1.20.1290.10">
    <property type="entry name" value="AhpD-like"/>
    <property type="match status" value="1"/>
</dbReference>
<dbReference type="GO" id="GO:0051920">
    <property type="term" value="F:peroxiredoxin activity"/>
    <property type="evidence" value="ECO:0007669"/>
    <property type="project" value="InterPro"/>
</dbReference>
<dbReference type="AlphaFoldDB" id="A0AA35RSD1"/>
<protein>
    <recommendedName>
        <fullName evidence="1">Carboxymuconolactone decarboxylase-like domain-containing protein</fullName>
    </recommendedName>
</protein>
<dbReference type="Pfam" id="PF02627">
    <property type="entry name" value="CMD"/>
    <property type="match status" value="1"/>
</dbReference>
<feature type="domain" description="Carboxymuconolactone decarboxylase-like" evidence="1">
    <location>
        <begin position="17"/>
        <end position="100"/>
    </location>
</feature>
<dbReference type="EMBL" id="CASHTH010001466">
    <property type="protein sequence ID" value="CAI8015691.1"/>
    <property type="molecule type" value="Genomic_DNA"/>
</dbReference>
<keyword evidence="3" id="KW-1185">Reference proteome</keyword>
<dbReference type="InterPro" id="IPR003779">
    <property type="entry name" value="CMD-like"/>
</dbReference>
<sequence>MQQQIPFYMVPLLEKDPKMAEILTSNRDFIVADGALSAKVKTLMMMLCDALLAHENGVKAIADRARGMGATEEEIAETIRVAFWMGGLPGLVTGVNAFRED</sequence>
<dbReference type="SUPFAM" id="SSF69118">
    <property type="entry name" value="AhpD-like"/>
    <property type="match status" value="1"/>
</dbReference>
<dbReference type="PANTHER" id="PTHR33930:SF2">
    <property type="entry name" value="BLR3452 PROTEIN"/>
    <property type="match status" value="1"/>
</dbReference>
<gene>
    <name evidence="2" type="ORF">GBAR_LOCUS9676</name>
</gene>
<dbReference type="InterPro" id="IPR029032">
    <property type="entry name" value="AhpD-like"/>
</dbReference>